<dbReference type="AlphaFoldDB" id="A0AAV5M8E1"/>
<sequence length="36" mass="3883">MIQLMDQPTGEPSSQNPIQLAILSVCQSLEELGQPS</sequence>
<proteinExistence type="predicted"/>
<name>A0AAV5M8E1_9ROSI</name>
<accession>A0AAV5M8E1</accession>
<comment type="caution">
    <text evidence="1">The sequence shown here is derived from an EMBL/GenBank/DDBJ whole genome shotgun (WGS) entry which is preliminary data.</text>
</comment>
<protein>
    <submittedName>
        <fullName evidence="1">Uncharacterized protein</fullName>
    </submittedName>
</protein>
<keyword evidence="2" id="KW-1185">Reference proteome</keyword>
<dbReference type="Proteomes" id="UP001054252">
    <property type="component" value="Unassembled WGS sequence"/>
</dbReference>
<organism evidence="1 2">
    <name type="scientific">Rubroshorea leprosula</name>
    <dbReference type="NCBI Taxonomy" id="152421"/>
    <lineage>
        <taxon>Eukaryota</taxon>
        <taxon>Viridiplantae</taxon>
        <taxon>Streptophyta</taxon>
        <taxon>Embryophyta</taxon>
        <taxon>Tracheophyta</taxon>
        <taxon>Spermatophyta</taxon>
        <taxon>Magnoliopsida</taxon>
        <taxon>eudicotyledons</taxon>
        <taxon>Gunneridae</taxon>
        <taxon>Pentapetalae</taxon>
        <taxon>rosids</taxon>
        <taxon>malvids</taxon>
        <taxon>Malvales</taxon>
        <taxon>Dipterocarpaceae</taxon>
        <taxon>Rubroshorea</taxon>
    </lineage>
</organism>
<reference evidence="1 2" key="1">
    <citation type="journal article" date="2021" name="Commun. Biol.">
        <title>The genome of Shorea leprosula (Dipterocarpaceae) highlights the ecological relevance of drought in aseasonal tropical rainforests.</title>
        <authorList>
            <person name="Ng K.K.S."/>
            <person name="Kobayashi M.J."/>
            <person name="Fawcett J.A."/>
            <person name="Hatakeyama M."/>
            <person name="Paape T."/>
            <person name="Ng C.H."/>
            <person name="Ang C.C."/>
            <person name="Tnah L.H."/>
            <person name="Lee C.T."/>
            <person name="Nishiyama T."/>
            <person name="Sese J."/>
            <person name="O'Brien M.J."/>
            <person name="Copetti D."/>
            <person name="Mohd Noor M.I."/>
            <person name="Ong R.C."/>
            <person name="Putra M."/>
            <person name="Sireger I.Z."/>
            <person name="Indrioko S."/>
            <person name="Kosugi Y."/>
            <person name="Izuno A."/>
            <person name="Isagi Y."/>
            <person name="Lee S.L."/>
            <person name="Shimizu K.K."/>
        </authorList>
    </citation>
    <scope>NUCLEOTIDE SEQUENCE [LARGE SCALE GENOMIC DNA]</scope>
    <source>
        <strain evidence="1">214</strain>
    </source>
</reference>
<evidence type="ECO:0000313" key="2">
    <source>
        <dbReference type="Proteomes" id="UP001054252"/>
    </source>
</evidence>
<dbReference type="EMBL" id="BPVZ01000194">
    <property type="protein sequence ID" value="GKV45479.1"/>
    <property type="molecule type" value="Genomic_DNA"/>
</dbReference>
<gene>
    <name evidence="1" type="ORF">SLEP1_g52552</name>
</gene>
<evidence type="ECO:0000313" key="1">
    <source>
        <dbReference type="EMBL" id="GKV45479.1"/>
    </source>
</evidence>